<keyword evidence="2" id="KW-0548">Nucleotidyltransferase</keyword>
<keyword evidence="3" id="KW-1185">Reference proteome</keyword>
<keyword evidence="2" id="KW-0808">Transferase</keyword>
<sequence length="217" mass="25088">MKVRIQFTYQTPMGANTSFQSEEMKALDALLLVDDMEKTGRVKQLTFIDTQDIAWSQKELKRYFEEIEEEPHDVYIYFDGGFDQQRKKSGLGCVIYYQQNGKSFRIRKNATVGELDSNNEAEYAALHFALKELESLDAQHLQITVRGDSQVVINQLKGEWPCYEKTLSGWAGRIETKLTYQSIEPQYELIPRKNNNEADRLATQALENIEISSKKEV</sequence>
<protein>
    <submittedName>
        <fullName evidence="2">Reverse transcriptase-like protein</fullName>
    </submittedName>
</protein>
<dbReference type="SUPFAM" id="SSF53098">
    <property type="entry name" value="Ribonuclease H-like"/>
    <property type="match status" value="1"/>
</dbReference>
<dbReference type="Proteomes" id="UP000675284">
    <property type="component" value="Unassembled WGS sequence"/>
</dbReference>
<reference evidence="2" key="1">
    <citation type="submission" date="2021-04" db="EMBL/GenBank/DDBJ databases">
        <title>Isolation and polyphasic classification of algal microorganism.</title>
        <authorList>
            <person name="Wang S."/>
        </authorList>
    </citation>
    <scope>NUCLEOTIDE SEQUENCE</scope>
    <source>
        <strain evidence="2">720a</strain>
    </source>
</reference>
<organism evidence="2 3">
    <name type="scientific">Virgibacillus salarius</name>
    <dbReference type="NCBI Taxonomy" id="447199"/>
    <lineage>
        <taxon>Bacteria</taxon>
        <taxon>Bacillati</taxon>
        <taxon>Bacillota</taxon>
        <taxon>Bacilli</taxon>
        <taxon>Bacillales</taxon>
        <taxon>Bacillaceae</taxon>
        <taxon>Virgibacillus</taxon>
    </lineage>
</organism>
<comment type="caution">
    <text evidence="2">The sequence shown here is derived from an EMBL/GenBank/DDBJ whole genome shotgun (WGS) entry which is preliminary data.</text>
</comment>
<dbReference type="InterPro" id="IPR036397">
    <property type="entry name" value="RNaseH_sf"/>
</dbReference>
<dbReference type="GO" id="GO:0004523">
    <property type="term" value="F:RNA-DNA hybrid ribonuclease activity"/>
    <property type="evidence" value="ECO:0007669"/>
    <property type="project" value="InterPro"/>
</dbReference>
<gene>
    <name evidence="2" type="ORF">KCX74_17485</name>
</gene>
<dbReference type="Pfam" id="PF13456">
    <property type="entry name" value="RVT_3"/>
    <property type="match status" value="1"/>
</dbReference>
<dbReference type="PROSITE" id="PS50879">
    <property type="entry name" value="RNASE_H_1"/>
    <property type="match status" value="1"/>
</dbReference>
<dbReference type="InterPro" id="IPR012337">
    <property type="entry name" value="RNaseH-like_sf"/>
</dbReference>
<dbReference type="RefSeq" id="WP_026681280.1">
    <property type="nucleotide sequence ID" value="NZ_CP115959.1"/>
</dbReference>
<evidence type="ECO:0000259" key="1">
    <source>
        <dbReference type="PROSITE" id="PS50879"/>
    </source>
</evidence>
<dbReference type="Gene3D" id="3.30.420.10">
    <property type="entry name" value="Ribonuclease H-like superfamily/Ribonuclease H"/>
    <property type="match status" value="1"/>
</dbReference>
<keyword evidence="2" id="KW-0695">RNA-directed DNA polymerase</keyword>
<name>A0A941DW17_9BACI</name>
<feature type="domain" description="RNase H type-1" evidence="1">
    <location>
        <begin position="70"/>
        <end position="207"/>
    </location>
</feature>
<dbReference type="GO" id="GO:0003676">
    <property type="term" value="F:nucleic acid binding"/>
    <property type="evidence" value="ECO:0007669"/>
    <property type="project" value="InterPro"/>
</dbReference>
<evidence type="ECO:0000313" key="3">
    <source>
        <dbReference type="Proteomes" id="UP000675284"/>
    </source>
</evidence>
<dbReference type="PANTHER" id="PTHR46387">
    <property type="entry name" value="POLYNUCLEOTIDYL TRANSFERASE, RIBONUCLEASE H-LIKE SUPERFAMILY PROTEIN"/>
    <property type="match status" value="1"/>
</dbReference>
<accession>A0A941DW17</accession>
<dbReference type="PANTHER" id="PTHR46387:SF2">
    <property type="entry name" value="RIBONUCLEASE HI"/>
    <property type="match status" value="1"/>
</dbReference>
<dbReference type="NCBIfam" id="NF005822">
    <property type="entry name" value="PRK07708.1"/>
    <property type="match status" value="1"/>
</dbReference>
<dbReference type="CDD" id="cd09279">
    <property type="entry name" value="RNase_HI_like"/>
    <property type="match status" value="1"/>
</dbReference>
<proteinExistence type="predicted"/>
<dbReference type="GO" id="GO:0003964">
    <property type="term" value="F:RNA-directed DNA polymerase activity"/>
    <property type="evidence" value="ECO:0007669"/>
    <property type="project" value="UniProtKB-KW"/>
</dbReference>
<dbReference type="AlphaFoldDB" id="A0A941DW17"/>
<dbReference type="EMBL" id="JAGSOT010000072">
    <property type="protein sequence ID" value="MBR7797825.1"/>
    <property type="molecule type" value="Genomic_DNA"/>
</dbReference>
<evidence type="ECO:0000313" key="2">
    <source>
        <dbReference type="EMBL" id="MBR7797825.1"/>
    </source>
</evidence>
<dbReference type="InterPro" id="IPR002156">
    <property type="entry name" value="RNaseH_domain"/>
</dbReference>